<gene>
    <name evidence="1" type="ORF">A3G00_00620</name>
</gene>
<comment type="caution">
    <text evidence="1">The sequence shown here is derived from an EMBL/GenBank/DDBJ whole genome shotgun (WGS) entry which is preliminary data.</text>
</comment>
<sequence length="100" mass="11276">MILMDTNMTESGFSEQSRLSEKERFALQKVNECAPQFALEYPQIVEDAQNMSAVEIASKYGVSELYGVTGTIALVLLREHYKHCLHQNNVAMCLVLGYTQ</sequence>
<protein>
    <submittedName>
        <fullName evidence="1">Uncharacterized protein</fullName>
    </submittedName>
</protein>
<reference evidence="1 2" key="1">
    <citation type="journal article" date="2016" name="Nat. Commun.">
        <title>Thousands of microbial genomes shed light on interconnected biogeochemical processes in an aquifer system.</title>
        <authorList>
            <person name="Anantharaman K."/>
            <person name="Brown C.T."/>
            <person name="Hug L.A."/>
            <person name="Sharon I."/>
            <person name="Castelle C.J."/>
            <person name="Probst A.J."/>
            <person name="Thomas B.C."/>
            <person name="Singh A."/>
            <person name="Wilkins M.J."/>
            <person name="Karaoz U."/>
            <person name="Brodie E.L."/>
            <person name="Williams K.H."/>
            <person name="Hubbard S.S."/>
            <person name="Banfield J.F."/>
        </authorList>
    </citation>
    <scope>NUCLEOTIDE SEQUENCE [LARGE SCALE GENOMIC DNA]</scope>
</reference>
<proteinExistence type="predicted"/>
<dbReference type="Proteomes" id="UP000178347">
    <property type="component" value="Unassembled WGS sequence"/>
</dbReference>
<organism evidence="1 2">
    <name type="scientific">Candidatus Magasanikbacteria bacterium RIFCSPLOWO2_12_FULL_43_12</name>
    <dbReference type="NCBI Taxonomy" id="1798692"/>
    <lineage>
        <taxon>Bacteria</taxon>
        <taxon>Candidatus Magasanikiibacteriota</taxon>
    </lineage>
</organism>
<evidence type="ECO:0000313" key="2">
    <source>
        <dbReference type="Proteomes" id="UP000178347"/>
    </source>
</evidence>
<dbReference type="AlphaFoldDB" id="A0A1F6MVA7"/>
<accession>A0A1F6MVA7</accession>
<name>A0A1F6MVA7_9BACT</name>
<dbReference type="EMBL" id="MFQN01000007">
    <property type="protein sequence ID" value="OGH75552.1"/>
    <property type="molecule type" value="Genomic_DNA"/>
</dbReference>
<evidence type="ECO:0000313" key="1">
    <source>
        <dbReference type="EMBL" id="OGH75552.1"/>
    </source>
</evidence>
<dbReference type="STRING" id="1798692.A3G00_00620"/>